<dbReference type="PANTHER" id="PTHR19424">
    <property type="entry name" value="HEAT SHOCK FACTOR BINDING PROTEIN 1"/>
    <property type="match status" value="1"/>
</dbReference>
<comment type="caution">
    <text evidence="3">The sequence shown here is derived from an EMBL/GenBank/DDBJ whole genome shotgun (WGS) entry which is preliminary data.</text>
</comment>
<dbReference type="Proteomes" id="UP001565368">
    <property type="component" value="Unassembled WGS sequence"/>
</dbReference>
<dbReference type="InterPro" id="IPR009643">
    <property type="entry name" value="HS1-bd"/>
</dbReference>
<evidence type="ECO:0000256" key="2">
    <source>
        <dbReference type="SAM" id="MobiDB-lite"/>
    </source>
</evidence>
<gene>
    <name evidence="3" type="ORF">Q8F55_007162</name>
</gene>
<protein>
    <recommendedName>
        <fullName evidence="5">Heat shock factor-binding protein 1</fullName>
    </recommendedName>
</protein>
<evidence type="ECO:0000313" key="3">
    <source>
        <dbReference type="EMBL" id="KAL1407729.1"/>
    </source>
</evidence>
<feature type="region of interest" description="Disordered" evidence="2">
    <location>
        <begin position="1"/>
        <end position="110"/>
    </location>
</feature>
<dbReference type="Gene3D" id="1.20.5.430">
    <property type="match status" value="1"/>
</dbReference>
<proteinExistence type="inferred from homology"/>
<dbReference type="GeneID" id="95988205"/>
<accession>A0ABR3PZ56</accession>
<keyword evidence="4" id="KW-1185">Reference proteome</keyword>
<reference evidence="3 4" key="1">
    <citation type="submission" date="2023-08" db="EMBL/GenBank/DDBJ databases">
        <title>Annotated Genome Sequence of Vanrija albida AlHP1.</title>
        <authorList>
            <person name="Herzog R."/>
        </authorList>
    </citation>
    <scope>NUCLEOTIDE SEQUENCE [LARGE SCALE GENOMIC DNA]</scope>
    <source>
        <strain evidence="3 4">AlHP1</strain>
    </source>
</reference>
<feature type="compositionally biased region" description="Pro residues" evidence="2">
    <location>
        <begin position="37"/>
        <end position="59"/>
    </location>
</feature>
<evidence type="ECO:0000256" key="1">
    <source>
        <dbReference type="ARBA" id="ARBA00006349"/>
    </source>
</evidence>
<sequence>MSLKRRSAIRTSSSLRSTPSPGLTSPTDAFFSSSSPSPAPAPAPALDSPPPPRPVPDHAPPLDATPTRRNPTMTSSTPALHTARLSMVGSASPDKKKMGDKAAAEAAAGSSLNAKNVATPGELCGFVDTLLNSLEERFDAMSEQVLSRMTEMSTRIDNLETAIADLMQGGVEPASPTPPVKKNTI</sequence>
<comment type="similarity">
    <text evidence="1">Belongs to the HSBP1 family.</text>
</comment>
<dbReference type="PANTHER" id="PTHR19424:SF0">
    <property type="entry name" value="HEAT SHOCK FACTOR BINDING PROTEIN 1"/>
    <property type="match status" value="1"/>
</dbReference>
<organism evidence="3 4">
    <name type="scientific">Vanrija albida</name>
    <dbReference type="NCBI Taxonomy" id="181172"/>
    <lineage>
        <taxon>Eukaryota</taxon>
        <taxon>Fungi</taxon>
        <taxon>Dikarya</taxon>
        <taxon>Basidiomycota</taxon>
        <taxon>Agaricomycotina</taxon>
        <taxon>Tremellomycetes</taxon>
        <taxon>Trichosporonales</taxon>
        <taxon>Trichosporonaceae</taxon>
        <taxon>Vanrija</taxon>
    </lineage>
</organism>
<dbReference type="Pfam" id="PF06825">
    <property type="entry name" value="HSBP1"/>
    <property type="match status" value="1"/>
</dbReference>
<feature type="compositionally biased region" description="Low complexity" evidence="2">
    <location>
        <begin position="10"/>
        <end position="36"/>
    </location>
</feature>
<evidence type="ECO:0008006" key="5">
    <source>
        <dbReference type="Google" id="ProtNLM"/>
    </source>
</evidence>
<evidence type="ECO:0000313" key="4">
    <source>
        <dbReference type="Proteomes" id="UP001565368"/>
    </source>
</evidence>
<name>A0ABR3PZ56_9TREE</name>
<dbReference type="EMBL" id="JBBXJM010000005">
    <property type="protein sequence ID" value="KAL1407729.1"/>
    <property type="molecule type" value="Genomic_DNA"/>
</dbReference>
<feature type="compositionally biased region" description="Polar residues" evidence="2">
    <location>
        <begin position="67"/>
        <end position="79"/>
    </location>
</feature>
<dbReference type="RefSeq" id="XP_069207673.1">
    <property type="nucleotide sequence ID" value="XM_069355602.1"/>
</dbReference>
<feature type="compositionally biased region" description="Basic and acidic residues" evidence="2">
    <location>
        <begin position="93"/>
        <end position="103"/>
    </location>
</feature>